<evidence type="ECO:0000313" key="2">
    <source>
        <dbReference type="Proteomes" id="UP000016930"/>
    </source>
</evidence>
<organism evidence="1 2">
    <name type="scientific">Ceriporiopsis subvermispora (strain B)</name>
    <name type="common">White-rot fungus</name>
    <name type="synonym">Gelatoporia subvermispora</name>
    <dbReference type="NCBI Taxonomy" id="914234"/>
    <lineage>
        <taxon>Eukaryota</taxon>
        <taxon>Fungi</taxon>
        <taxon>Dikarya</taxon>
        <taxon>Basidiomycota</taxon>
        <taxon>Agaricomycotina</taxon>
        <taxon>Agaricomycetes</taxon>
        <taxon>Polyporales</taxon>
        <taxon>Gelatoporiaceae</taxon>
        <taxon>Gelatoporia</taxon>
    </lineage>
</organism>
<reference evidence="1 2" key="1">
    <citation type="journal article" date="2012" name="Proc. Natl. Acad. Sci. U.S.A.">
        <title>Comparative genomics of Ceriporiopsis subvermispora and Phanerochaete chrysosporium provide insight into selective ligninolysis.</title>
        <authorList>
            <person name="Fernandez-Fueyo E."/>
            <person name="Ruiz-Duenas F.J."/>
            <person name="Ferreira P."/>
            <person name="Floudas D."/>
            <person name="Hibbett D.S."/>
            <person name="Canessa P."/>
            <person name="Larrondo L.F."/>
            <person name="James T.Y."/>
            <person name="Seelenfreund D."/>
            <person name="Lobos S."/>
            <person name="Polanco R."/>
            <person name="Tello M."/>
            <person name="Honda Y."/>
            <person name="Watanabe T."/>
            <person name="Watanabe T."/>
            <person name="Ryu J.S."/>
            <person name="Kubicek C.P."/>
            <person name="Schmoll M."/>
            <person name="Gaskell J."/>
            <person name="Hammel K.E."/>
            <person name="St John F.J."/>
            <person name="Vanden Wymelenberg A."/>
            <person name="Sabat G."/>
            <person name="Splinter BonDurant S."/>
            <person name="Syed K."/>
            <person name="Yadav J.S."/>
            <person name="Doddapaneni H."/>
            <person name="Subramanian V."/>
            <person name="Lavin J.L."/>
            <person name="Oguiza J.A."/>
            <person name="Perez G."/>
            <person name="Pisabarro A.G."/>
            <person name="Ramirez L."/>
            <person name="Santoyo F."/>
            <person name="Master E."/>
            <person name="Coutinho P.M."/>
            <person name="Henrissat B."/>
            <person name="Lombard V."/>
            <person name="Magnuson J.K."/>
            <person name="Kuees U."/>
            <person name="Hori C."/>
            <person name="Igarashi K."/>
            <person name="Samejima M."/>
            <person name="Held B.W."/>
            <person name="Barry K.W."/>
            <person name="LaButti K.M."/>
            <person name="Lapidus A."/>
            <person name="Lindquist E.A."/>
            <person name="Lucas S.M."/>
            <person name="Riley R."/>
            <person name="Salamov A.A."/>
            <person name="Hoffmeister D."/>
            <person name="Schwenk D."/>
            <person name="Hadar Y."/>
            <person name="Yarden O."/>
            <person name="de Vries R.P."/>
            <person name="Wiebenga A."/>
            <person name="Stenlid J."/>
            <person name="Eastwood D."/>
            <person name="Grigoriev I.V."/>
            <person name="Berka R.M."/>
            <person name="Blanchette R.A."/>
            <person name="Kersten P."/>
            <person name="Martinez A.T."/>
            <person name="Vicuna R."/>
            <person name="Cullen D."/>
        </authorList>
    </citation>
    <scope>NUCLEOTIDE SEQUENCE [LARGE SCALE GENOMIC DNA]</scope>
    <source>
        <strain evidence="1 2">B</strain>
    </source>
</reference>
<dbReference type="AlphaFoldDB" id="M2PGQ1"/>
<sequence length="91" mass="10311">NVVHVNHDCTQNQSSDAVCTEIATRESLCQFNWQDGDKQRASGKKTSRPIPRIISNFTCLVTHPAQWCPTNLSEIKDARAEPEHITRSRHV</sequence>
<dbReference type="EMBL" id="KB445801">
    <property type="protein sequence ID" value="EMD35199.1"/>
    <property type="molecule type" value="Genomic_DNA"/>
</dbReference>
<gene>
    <name evidence="1" type="ORF">CERSUDRAFT_116668</name>
</gene>
<feature type="non-terminal residue" evidence="1">
    <location>
        <position position="1"/>
    </location>
</feature>
<accession>M2PGQ1</accession>
<evidence type="ECO:0000313" key="1">
    <source>
        <dbReference type="EMBL" id="EMD35199.1"/>
    </source>
</evidence>
<dbReference type="HOGENOM" id="CLU_2432794_0_0_1"/>
<dbReference type="Proteomes" id="UP000016930">
    <property type="component" value="Unassembled WGS sequence"/>
</dbReference>
<name>M2PGQ1_CERS8</name>
<keyword evidence="2" id="KW-1185">Reference proteome</keyword>
<proteinExistence type="predicted"/>
<protein>
    <submittedName>
        <fullName evidence="1">Uncharacterized protein</fullName>
    </submittedName>
</protein>